<sequence>MEFVEEAAYRDAGASGALPGVILLAADKEGTFEYGKAMGRRSTKPEDAAKATEPDMVLAMAACTKLMTAIAVLQCVERGLFDLDEDIAQSFRTEENFITPSTLDATGNAVTLEGWDLVNGSTDCLGGGGVFGSAQDFLALMKAVLVEGPKLLKEKSY</sequence>
<gene>
    <name evidence="4" type="ORF">HO133_005078</name>
</gene>
<dbReference type="GeneID" id="59333484"/>
<dbReference type="EMBL" id="JACCJB010000020">
    <property type="protein sequence ID" value="KAF6219253.1"/>
    <property type="molecule type" value="Genomic_DNA"/>
</dbReference>
<proteinExistence type="inferred from homology"/>
<dbReference type="PANTHER" id="PTHR43283">
    <property type="entry name" value="BETA-LACTAMASE-RELATED"/>
    <property type="match status" value="1"/>
</dbReference>
<protein>
    <recommendedName>
        <fullName evidence="3">Beta-lactamase-related domain-containing protein</fullName>
    </recommendedName>
</protein>
<dbReference type="Pfam" id="PF00144">
    <property type="entry name" value="Beta-lactamase"/>
    <property type="match status" value="1"/>
</dbReference>
<accession>A0A8H6C950</accession>
<dbReference type="Proteomes" id="UP000593566">
    <property type="component" value="Unassembled WGS sequence"/>
</dbReference>
<evidence type="ECO:0000256" key="1">
    <source>
        <dbReference type="ARBA" id="ARBA00009009"/>
    </source>
</evidence>
<dbReference type="InterPro" id="IPR012338">
    <property type="entry name" value="Beta-lactam/transpept-like"/>
</dbReference>
<evidence type="ECO:0000256" key="2">
    <source>
        <dbReference type="ARBA" id="ARBA00022801"/>
    </source>
</evidence>
<comment type="similarity">
    <text evidence="1">Belongs to the class-A beta-lactamase family.</text>
</comment>
<dbReference type="Gene3D" id="3.40.710.10">
    <property type="entry name" value="DD-peptidase/beta-lactamase superfamily"/>
    <property type="match status" value="1"/>
</dbReference>
<dbReference type="AlphaFoldDB" id="A0A8H6C950"/>
<feature type="domain" description="Beta-lactamase-related" evidence="3">
    <location>
        <begin position="9"/>
        <end position="89"/>
    </location>
</feature>
<dbReference type="PANTHER" id="PTHR43283:SF17">
    <property type="entry name" value="(LOVD), PUTATIVE (AFU_ORTHOLOGUE AFUA_5G00920)-RELATED"/>
    <property type="match status" value="1"/>
</dbReference>
<name>A0A8H6C950_9LECA</name>
<dbReference type="InterPro" id="IPR001466">
    <property type="entry name" value="Beta-lactam-related"/>
</dbReference>
<evidence type="ECO:0000259" key="3">
    <source>
        <dbReference type="Pfam" id="PF00144"/>
    </source>
</evidence>
<organism evidence="4 5">
    <name type="scientific">Letharia lupina</name>
    <dbReference type="NCBI Taxonomy" id="560253"/>
    <lineage>
        <taxon>Eukaryota</taxon>
        <taxon>Fungi</taxon>
        <taxon>Dikarya</taxon>
        <taxon>Ascomycota</taxon>
        <taxon>Pezizomycotina</taxon>
        <taxon>Lecanoromycetes</taxon>
        <taxon>OSLEUM clade</taxon>
        <taxon>Lecanoromycetidae</taxon>
        <taxon>Lecanorales</taxon>
        <taxon>Lecanorineae</taxon>
        <taxon>Parmeliaceae</taxon>
        <taxon>Letharia</taxon>
    </lineage>
</organism>
<keyword evidence="5" id="KW-1185">Reference proteome</keyword>
<keyword evidence="2" id="KW-0378">Hydrolase</keyword>
<evidence type="ECO:0000313" key="5">
    <source>
        <dbReference type="Proteomes" id="UP000593566"/>
    </source>
</evidence>
<dbReference type="SUPFAM" id="SSF56601">
    <property type="entry name" value="beta-lactamase/transpeptidase-like"/>
    <property type="match status" value="1"/>
</dbReference>
<reference evidence="4 5" key="1">
    <citation type="journal article" date="2020" name="Genomics">
        <title>Complete, high-quality genomes from long-read metagenomic sequencing of two wolf lichen thalli reveals enigmatic genome architecture.</title>
        <authorList>
            <person name="McKenzie S.K."/>
            <person name="Walston R.F."/>
            <person name="Allen J.L."/>
        </authorList>
    </citation>
    <scope>NUCLEOTIDE SEQUENCE [LARGE SCALE GENOMIC DNA]</scope>
    <source>
        <strain evidence="4">WasteWater1</strain>
    </source>
</reference>
<comment type="caution">
    <text evidence="4">The sequence shown here is derived from an EMBL/GenBank/DDBJ whole genome shotgun (WGS) entry which is preliminary data.</text>
</comment>
<dbReference type="InterPro" id="IPR050789">
    <property type="entry name" value="Diverse_Enzym_Activities"/>
</dbReference>
<dbReference type="GO" id="GO:0016787">
    <property type="term" value="F:hydrolase activity"/>
    <property type="evidence" value="ECO:0007669"/>
    <property type="project" value="UniProtKB-KW"/>
</dbReference>
<evidence type="ECO:0000313" key="4">
    <source>
        <dbReference type="EMBL" id="KAF6219253.1"/>
    </source>
</evidence>
<dbReference type="RefSeq" id="XP_037148688.1">
    <property type="nucleotide sequence ID" value="XM_037295990.1"/>
</dbReference>